<accession>A0A4Q0NQG7</accession>
<evidence type="ECO:0000256" key="1">
    <source>
        <dbReference type="ARBA" id="ARBA00010641"/>
    </source>
</evidence>
<gene>
    <name evidence="7" type="ORF">DSM04_10880</name>
</gene>
<dbReference type="NCBIfam" id="TIGR02937">
    <property type="entry name" value="sigma70-ECF"/>
    <property type="match status" value="1"/>
</dbReference>
<feature type="domain" description="RNA polymerase sigma factor 70 region 4 type 2" evidence="6">
    <location>
        <begin position="117"/>
        <end position="166"/>
    </location>
</feature>
<evidence type="ECO:0000313" key="7">
    <source>
        <dbReference type="EMBL" id="RXG11983.1"/>
    </source>
</evidence>
<dbReference type="EMBL" id="QOVI01000008">
    <property type="protein sequence ID" value="RXG11983.1"/>
    <property type="molecule type" value="Genomic_DNA"/>
</dbReference>
<dbReference type="SUPFAM" id="SSF88659">
    <property type="entry name" value="Sigma3 and sigma4 domains of RNA polymerase sigma factors"/>
    <property type="match status" value="1"/>
</dbReference>
<dbReference type="InterPro" id="IPR014327">
    <property type="entry name" value="RNA_pol_sigma70_bacteroid"/>
</dbReference>
<dbReference type="NCBIfam" id="TIGR02985">
    <property type="entry name" value="Sig70_bacteroi1"/>
    <property type="match status" value="1"/>
</dbReference>
<dbReference type="InterPro" id="IPR013324">
    <property type="entry name" value="RNA_pol_sigma_r3/r4-like"/>
</dbReference>
<dbReference type="InterPro" id="IPR014284">
    <property type="entry name" value="RNA_pol_sigma-70_dom"/>
</dbReference>
<dbReference type="PANTHER" id="PTHR43133:SF46">
    <property type="entry name" value="RNA POLYMERASE SIGMA-70 FACTOR ECF SUBFAMILY"/>
    <property type="match status" value="1"/>
</dbReference>
<dbReference type="AlphaFoldDB" id="A0A4Q0NQG7"/>
<proteinExistence type="inferred from homology"/>
<keyword evidence="2" id="KW-0805">Transcription regulation</keyword>
<dbReference type="SUPFAM" id="SSF88946">
    <property type="entry name" value="Sigma2 domain of RNA polymerase sigma factors"/>
    <property type="match status" value="1"/>
</dbReference>
<sequence length="178" mass="21241">MDDKKLLKKLRKGDTAAYKYLFSTYYTWLCNYVLKLCNDPSLAEDIVQETMINFWEKRDTILITTSLKSYLFRSCHNQFLQHIRKQKIKFDFLDNIRWEVIASAQKEDTSERDRDLEKLNNLIDKLPPRCKEVFIKNKIQKKKYKEIAVDLGISIKTVENQMSKALHFLKENANSFFI</sequence>
<reference evidence="7 8" key="1">
    <citation type="submission" date="2018-07" db="EMBL/GenBank/DDBJ databases">
        <title>Leeuwenhoekiella genomics.</title>
        <authorList>
            <person name="Tahon G."/>
            <person name="Willems A."/>
        </authorList>
    </citation>
    <scope>NUCLEOTIDE SEQUENCE [LARGE SCALE GENOMIC DNA]</scope>
    <source>
        <strain evidence="7 8">R-50232</strain>
    </source>
</reference>
<keyword evidence="3" id="KW-0731">Sigma factor</keyword>
<dbReference type="Pfam" id="PF04542">
    <property type="entry name" value="Sigma70_r2"/>
    <property type="match status" value="1"/>
</dbReference>
<dbReference type="InterPro" id="IPR013325">
    <property type="entry name" value="RNA_pol_sigma_r2"/>
</dbReference>
<keyword evidence="4" id="KW-0804">Transcription</keyword>
<feature type="domain" description="RNA polymerase sigma-70 region 2" evidence="5">
    <location>
        <begin position="21"/>
        <end position="87"/>
    </location>
</feature>
<dbReference type="InterPro" id="IPR013249">
    <property type="entry name" value="RNA_pol_sigma70_r4_t2"/>
</dbReference>
<dbReference type="Gene3D" id="1.10.10.10">
    <property type="entry name" value="Winged helix-like DNA-binding domain superfamily/Winged helix DNA-binding domain"/>
    <property type="match status" value="1"/>
</dbReference>
<dbReference type="InterPro" id="IPR007627">
    <property type="entry name" value="RNA_pol_sigma70_r2"/>
</dbReference>
<protein>
    <submittedName>
        <fullName evidence="7">RNA polymerase sigma-70 factor (ECF subfamily)</fullName>
    </submittedName>
</protein>
<evidence type="ECO:0000256" key="3">
    <source>
        <dbReference type="ARBA" id="ARBA00023082"/>
    </source>
</evidence>
<dbReference type="PANTHER" id="PTHR43133">
    <property type="entry name" value="RNA POLYMERASE ECF-TYPE SIGMA FACTO"/>
    <property type="match status" value="1"/>
</dbReference>
<dbReference type="GO" id="GO:0003677">
    <property type="term" value="F:DNA binding"/>
    <property type="evidence" value="ECO:0007669"/>
    <property type="project" value="InterPro"/>
</dbReference>
<organism evidence="7 8">
    <name type="scientific">Leeuwenhoekiella aestuarii</name>
    <dbReference type="NCBI Taxonomy" id="2249426"/>
    <lineage>
        <taxon>Bacteria</taxon>
        <taxon>Pseudomonadati</taxon>
        <taxon>Bacteroidota</taxon>
        <taxon>Flavobacteriia</taxon>
        <taxon>Flavobacteriales</taxon>
        <taxon>Flavobacteriaceae</taxon>
        <taxon>Leeuwenhoekiella</taxon>
    </lineage>
</organism>
<evidence type="ECO:0000259" key="5">
    <source>
        <dbReference type="Pfam" id="PF04542"/>
    </source>
</evidence>
<dbReference type="OrthoDB" id="1100095at2"/>
<dbReference type="InterPro" id="IPR036388">
    <property type="entry name" value="WH-like_DNA-bd_sf"/>
</dbReference>
<dbReference type="GO" id="GO:0006352">
    <property type="term" value="P:DNA-templated transcription initiation"/>
    <property type="evidence" value="ECO:0007669"/>
    <property type="project" value="InterPro"/>
</dbReference>
<comment type="similarity">
    <text evidence="1">Belongs to the sigma-70 factor family. ECF subfamily.</text>
</comment>
<keyword evidence="8" id="KW-1185">Reference proteome</keyword>
<dbReference type="RefSeq" id="WP_128762636.1">
    <property type="nucleotide sequence ID" value="NZ_QOVI01000008.1"/>
</dbReference>
<dbReference type="GO" id="GO:0016987">
    <property type="term" value="F:sigma factor activity"/>
    <property type="evidence" value="ECO:0007669"/>
    <property type="project" value="UniProtKB-KW"/>
</dbReference>
<evidence type="ECO:0000256" key="2">
    <source>
        <dbReference type="ARBA" id="ARBA00023015"/>
    </source>
</evidence>
<evidence type="ECO:0000259" key="6">
    <source>
        <dbReference type="Pfam" id="PF08281"/>
    </source>
</evidence>
<dbReference type="Gene3D" id="1.10.1740.10">
    <property type="match status" value="1"/>
</dbReference>
<dbReference type="Pfam" id="PF08281">
    <property type="entry name" value="Sigma70_r4_2"/>
    <property type="match status" value="1"/>
</dbReference>
<evidence type="ECO:0000256" key="4">
    <source>
        <dbReference type="ARBA" id="ARBA00023163"/>
    </source>
</evidence>
<comment type="caution">
    <text evidence="7">The sequence shown here is derived from an EMBL/GenBank/DDBJ whole genome shotgun (WGS) entry which is preliminary data.</text>
</comment>
<name>A0A4Q0NQG7_9FLAO</name>
<dbReference type="Proteomes" id="UP000289821">
    <property type="component" value="Unassembled WGS sequence"/>
</dbReference>
<dbReference type="InterPro" id="IPR039425">
    <property type="entry name" value="RNA_pol_sigma-70-like"/>
</dbReference>
<evidence type="ECO:0000313" key="8">
    <source>
        <dbReference type="Proteomes" id="UP000289821"/>
    </source>
</evidence>